<accession>A0A9P6K1K3</accession>
<feature type="domain" description="DM2" evidence="2">
    <location>
        <begin position="232"/>
        <end position="318"/>
    </location>
</feature>
<dbReference type="SMART" id="SM00151">
    <property type="entry name" value="SWIB"/>
    <property type="match status" value="1"/>
</dbReference>
<dbReference type="PROSITE" id="PS51925">
    <property type="entry name" value="SWIB_MDM2"/>
    <property type="match status" value="1"/>
</dbReference>
<dbReference type="SUPFAM" id="SSF47592">
    <property type="entry name" value="SWIB/MDM2 domain"/>
    <property type="match status" value="1"/>
</dbReference>
<feature type="compositionally biased region" description="Basic and acidic residues" evidence="1">
    <location>
        <begin position="180"/>
        <end position="193"/>
    </location>
</feature>
<feature type="compositionally biased region" description="Basic residues" evidence="1">
    <location>
        <begin position="194"/>
        <end position="204"/>
    </location>
</feature>
<proteinExistence type="predicted"/>
<organism evidence="4 5">
    <name type="scientific">Mortierella hygrophila</name>
    <dbReference type="NCBI Taxonomy" id="979708"/>
    <lineage>
        <taxon>Eukaryota</taxon>
        <taxon>Fungi</taxon>
        <taxon>Fungi incertae sedis</taxon>
        <taxon>Mucoromycota</taxon>
        <taxon>Mortierellomycotina</taxon>
        <taxon>Mortierellomycetes</taxon>
        <taxon>Mortierellales</taxon>
        <taxon>Mortierellaceae</taxon>
        <taxon>Mortierella</taxon>
    </lineage>
</organism>
<keyword evidence="5" id="KW-1185">Reference proteome</keyword>
<dbReference type="InterPro" id="IPR036885">
    <property type="entry name" value="SWIB_MDM2_dom_sf"/>
</dbReference>
<dbReference type="EMBL" id="JAAAXW010000136">
    <property type="protein sequence ID" value="KAF9542526.1"/>
    <property type="molecule type" value="Genomic_DNA"/>
</dbReference>
<name>A0A9P6K1K3_9FUNG</name>
<protein>
    <recommendedName>
        <fullName evidence="6">DM2 domain-containing protein</fullName>
    </recommendedName>
</protein>
<evidence type="ECO:0000259" key="2">
    <source>
        <dbReference type="PROSITE" id="PS51925"/>
    </source>
</evidence>
<gene>
    <name evidence="4" type="ORF">EC957_001895</name>
</gene>
<feature type="domain" description="DEK-C" evidence="3">
    <location>
        <begin position="1"/>
        <end position="56"/>
    </location>
</feature>
<feature type="region of interest" description="Disordered" evidence="1">
    <location>
        <begin position="117"/>
        <end position="232"/>
    </location>
</feature>
<reference evidence="4" key="1">
    <citation type="journal article" date="2020" name="Fungal Divers.">
        <title>Resolving the Mortierellaceae phylogeny through synthesis of multi-gene phylogenetics and phylogenomics.</title>
        <authorList>
            <person name="Vandepol N."/>
            <person name="Liber J."/>
            <person name="Desiro A."/>
            <person name="Na H."/>
            <person name="Kennedy M."/>
            <person name="Barry K."/>
            <person name="Grigoriev I.V."/>
            <person name="Miller A.N."/>
            <person name="O'Donnell K."/>
            <person name="Stajich J.E."/>
            <person name="Bonito G."/>
        </authorList>
    </citation>
    <scope>NUCLEOTIDE SEQUENCE</scope>
    <source>
        <strain evidence="4">NRRL 2591</strain>
    </source>
</reference>
<evidence type="ECO:0000256" key="1">
    <source>
        <dbReference type="SAM" id="MobiDB-lite"/>
    </source>
</evidence>
<evidence type="ECO:0000313" key="4">
    <source>
        <dbReference type="EMBL" id="KAF9542526.1"/>
    </source>
</evidence>
<dbReference type="AlphaFoldDB" id="A0A9P6K1K3"/>
<dbReference type="Pfam" id="PF08766">
    <property type="entry name" value="DEK_C"/>
    <property type="match status" value="1"/>
</dbReference>
<sequence>MANVQQYRQQITELIRQADITTVSARSIRKKVEALARTDLGPVKDQFDELVMEIYEQITDENERLVLSGGPAAQQYNGVEQQNGHIQPDYMPAAVMAPAQSAFSGFALPPTSYVAPKPAPPPVKKSAPVKRPVTPESSRESDNDSEASYSSVEGSSKKRPPKKESSKKSSSSSSAAKKKKEADKKKKEADKKKKETSKKRSGSSKHKDNDDDEPKKKRAKPLNEDGTEKLNGFTRPYAISDTLNQIIGTYGETGPSGRIEMPRHQVVKFLWVYIKERNLQDEKDKRDIICDDKLKALFGLDKINCFAMNKYIGAHLIKPEDVVQPHAAQ</sequence>
<dbReference type="InterPro" id="IPR003121">
    <property type="entry name" value="SWIB_MDM2_domain"/>
</dbReference>
<dbReference type="SUPFAM" id="SSF109715">
    <property type="entry name" value="DEK C-terminal domain"/>
    <property type="match status" value="1"/>
</dbReference>
<evidence type="ECO:0000313" key="5">
    <source>
        <dbReference type="Proteomes" id="UP000723463"/>
    </source>
</evidence>
<dbReference type="InterPro" id="IPR019835">
    <property type="entry name" value="SWIB_domain"/>
</dbReference>
<dbReference type="Pfam" id="PF02201">
    <property type="entry name" value="SWIB"/>
    <property type="match status" value="1"/>
</dbReference>
<dbReference type="PANTHER" id="PTHR13844">
    <property type="entry name" value="SWI/SNF-RELATED MATRIX-ASSOCIATED ACTIN-DEPENDENT REGULATOR OF CHROMATIN SUBFAMILY D"/>
    <property type="match status" value="1"/>
</dbReference>
<dbReference type="PROSITE" id="PS51998">
    <property type="entry name" value="DEK_C"/>
    <property type="match status" value="1"/>
</dbReference>
<dbReference type="Proteomes" id="UP000723463">
    <property type="component" value="Unassembled WGS sequence"/>
</dbReference>
<dbReference type="InterPro" id="IPR014876">
    <property type="entry name" value="DEK_C"/>
</dbReference>
<evidence type="ECO:0008006" key="6">
    <source>
        <dbReference type="Google" id="ProtNLM"/>
    </source>
</evidence>
<feature type="compositionally biased region" description="Basic and acidic residues" evidence="1">
    <location>
        <begin position="205"/>
        <end position="228"/>
    </location>
</feature>
<evidence type="ECO:0000259" key="3">
    <source>
        <dbReference type="PROSITE" id="PS51998"/>
    </source>
</evidence>
<comment type="caution">
    <text evidence="4">The sequence shown here is derived from an EMBL/GenBank/DDBJ whole genome shotgun (WGS) entry which is preliminary data.</text>
</comment>
<dbReference type="CDD" id="cd10567">
    <property type="entry name" value="SWIB-MDM2_like"/>
    <property type="match status" value="1"/>
</dbReference>
<dbReference type="Gene3D" id="1.10.245.10">
    <property type="entry name" value="SWIB/MDM2 domain"/>
    <property type="match status" value="1"/>
</dbReference>